<dbReference type="InterPro" id="IPR029058">
    <property type="entry name" value="AB_hydrolase_fold"/>
</dbReference>
<dbReference type="InterPro" id="IPR050266">
    <property type="entry name" value="AB_hydrolase_sf"/>
</dbReference>
<reference evidence="2 3" key="1">
    <citation type="submission" date="2020-06" db="EMBL/GenBank/DDBJ databases">
        <title>Rhizobium sp.nov. isolated from the tomato plant.</title>
        <authorList>
            <person name="Thin K.K."/>
            <person name="Zhang X."/>
            <person name="He S."/>
        </authorList>
    </citation>
    <scope>NUCLEOTIDE SEQUENCE [LARGE SCALE GENOMIC DNA]</scope>
    <source>
        <strain evidence="2 3">DBTS2</strain>
    </source>
</reference>
<organism evidence="2 3">
    <name type="scientific">Mycoplana rhizolycopersici</name>
    <dbReference type="NCBI Taxonomy" id="2746702"/>
    <lineage>
        <taxon>Bacteria</taxon>
        <taxon>Pseudomonadati</taxon>
        <taxon>Pseudomonadota</taxon>
        <taxon>Alphaproteobacteria</taxon>
        <taxon>Hyphomicrobiales</taxon>
        <taxon>Rhizobiaceae</taxon>
        <taxon>Mycoplana</taxon>
    </lineage>
</organism>
<dbReference type="Gene3D" id="3.40.50.1820">
    <property type="entry name" value="alpha/beta hydrolase"/>
    <property type="match status" value="1"/>
</dbReference>
<dbReference type="RefSeq" id="WP_176950882.1">
    <property type="nucleotide sequence ID" value="NZ_JABXYK010000010.1"/>
</dbReference>
<dbReference type="GO" id="GO:0016787">
    <property type="term" value="F:hydrolase activity"/>
    <property type="evidence" value="ECO:0007669"/>
    <property type="project" value="UniProtKB-KW"/>
</dbReference>
<dbReference type="SUPFAM" id="SSF53474">
    <property type="entry name" value="alpha/beta-Hydrolases"/>
    <property type="match status" value="1"/>
</dbReference>
<dbReference type="PANTHER" id="PTHR43798:SF33">
    <property type="entry name" value="HYDROLASE, PUTATIVE (AFU_ORTHOLOGUE AFUA_2G14860)-RELATED"/>
    <property type="match status" value="1"/>
</dbReference>
<accession>A0ABX2QGK0</accession>
<dbReference type="EMBL" id="JABXYK010000010">
    <property type="protein sequence ID" value="NVP56916.1"/>
    <property type="molecule type" value="Genomic_DNA"/>
</dbReference>
<dbReference type="Pfam" id="PF00561">
    <property type="entry name" value="Abhydrolase_1"/>
    <property type="match status" value="1"/>
</dbReference>
<dbReference type="Proteomes" id="UP000659172">
    <property type="component" value="Unassembled WGS sequence"/>
</dbReference>
<dbReference type="PANTHER" id="PTHR43798">
    <property type="entry name" value="MONOACYLGLYCEROL LIPASE"/>
    <property type="match status" value="1"/>
</dbReference>
<keyword evidence="2" id="KW-0378">Hydrolase</keyword>
<evidence type="ECO:0000313" key="2">
    <source>
        <dbReference type="EMBL" id="NVP56916.1"/>
    </source>
</evidence>
<sequence length="274" mass="29630">MTVEPLPALEMLNAPMGGSVGYRTMGVGDWLVLVHGWCGNADIWNPIVPALARDYRILALTLPGFGGMAPPPKEGQTINAMGAAVSHVLAHLGIDGAVLVGHSMGGPVMTEAAICAPARIRALVGLDTLTDRDYYGRVPDAEITRRHADFATDYTGRMRGMIDNIVHPDTPETLRQSITDDMVSAAPMEFALDVKDTLFAWDAEERWPLVACPAVMLNSTWVARLAHPEPMGCFAATEVIPYDSGHFPMIEAPAMIVEKLKTCLAGLVYRHARD</sequence>
<protein>
    <submittedName>
        <fullName evidence="2">Alpha/beta fold hydrolase</fullName>
    </submittedName>
</protein>
<dbReference type="InterPro" id="IPR000073">
    <property type="entry name" value="AB_hydrolase_1"/>
</dbReference>
<feature type="domain" description="AB hydrolase-1" evidence="1">
    <location>
        <begin position="30"/>
        <end position="131"/>
    </location>
</feature>
<evidence type="ECO:0000259" key="1">
    <source>
        <dbReference type="Pfam" id="PF00561"/>
    </source>
</evidence>
<proteinExistence type="predicted"/>
<dbReference type="PRINTS" id="PR00111">
    <property type="entry name" value="ABHYDROLASE"/>
</dbReference>
<comment type="caution">
    <text evidence="2">The sequence shown here is derived from an EMBL/GenBank/DDBJ whole genome shotgun (WGS) entry which is preliminary data.</text>
</comment>
<gene>
    <name evidence="2" type="ORF">HV823_16805</name>
</gene>
<keyword evidence="3" id="KW-1185">Reference proteome</keyword>
<name>A0ABX2QGK0_9HYPH</name>
<evidence type="ECO:0000313" key="3">
    <source>
        <dbReference type="Proteomes" id="UP000659172"/>
    </source>
</evidence>